<keyword evidence="2" id="KW-1185">Reference proteome</keyword>
<organism evidence="1 2">
    <name type="scientific">Smallanthus sonchifolius</name>
    <dbReference type="NCBI Taxonomy" id="185202"/>
    <lineage>
        <taxon>Eukaryota</taxon>
        <taxon>Viridiplantae</taxon>
        <taxon>Streptophyta</taxon>
        <taxon>Embryophyta</taxon>
        <taxon>Tracheophyta</taxon>
        <taxon>Spermatophyta</taxon>
        <taxon>Magnoliopsida</taxon>
        <taxon>eudicotyledons</taxon>
        <taxon>Gunneridae</taxon>
        <taxon>Pentapetalae</taxon>
        <taxon>asterids</taxon>
        <taxon>campanulids</taxon>
        <taxon>Asterales</taxon>
        <taxon>Asteraceae</taxon>
        <taxon>Asteroideae</taxon>
        <taxon>Heliantheae alliance</taxon>
        <taxon>Millerieae</taxon>
        <taxon>Smallanthus</taxon>
    </lineage>
</organism>
<proteinExistence type="predicted"/>
<comment type="caution">
    <text evidence="1">The sequence shown here is derived from an EMBL/GenBank/DDBJ whole genome shotgun (WGS) entry which is preliminary data.</text>
</comment>
<evidence type="ECO:0000313" key="2">
    <source>
        <dbReference type="Proteomes" id="UP001056120"/>
    </source>
</evidence>
<gene>
    <name evidence="1" type="ORF">L1987_31340</name>
</gene>
<evidence type="ECO:0000313" key="1">
    <source>
        <dbReference type="EMBL" id="KAI3803191.1"/>
    </source>
</evidence>
<reference evidence="1 2" key="2">
    <citation type="journal article" date="2022" name="Mol. Ecol. Resour.">
        <title>The genomes of chicory, endive, great burdock and yacon provide insights into Asteraceae paleo-polyploidization history and plant inulin production.</title>
        <authorList>
            <person name="Fan W."/>
            <person name="Wang S."/>
            <person name="Wang H."/>
            <person name="Wang A."/>
            <person name="Jiang F."/>
            <person name="Liu H."/>
            <person name="Zhao H."/>
            <person name="Xu D."/>
            <person name="Zhang Y."/>
        </authorList>
    </citation>
    <scope>NUCLEOTIDE SEQUENCE [LARGE SCALE GENOMIC DNA]</scope>
    <source>
        <strain evidence="2">cv. Yunnan</strain>
        <tissue evidence="1">Leaves</tissue>
    </source>
</reference>
<name>A0ACB9I6Q0_9ASTR</name>
<reference evidence="2" key="1">
    <citation type="journal article" date="2022" name="Mol. Ecol. Resour.">
        <title>The genomes of chicory, endive, great burdock and yacon provide insights into Asteraceae palaeo-polyploidization history and plant inulin production.</title>
        <authorList>
            <person name="Fan W."/>
            <person name="Wang S."/>
            <person name="Wang H."/>
            <person name="Wang A."/>
            <person name="Jiang F."/>
            <person name="Liu H."/>
            <person name="Zhao H."/>
            <person name="Xu D."/>
            <person name="Zhang Y."/>
        </authorList>
    </citation>
    <scope>NUCLEOTIDE SEQUENCE [LARGE SCALE GENOMIC DNA]</scope>
    <source>
        <strain evidence="2">cv. Yunnan</strain>
    </source>
</reference>
<dbReference type="EMBL" id="CM042027">
    <property type="protein sequence ID" value="KAI3803191.1"/>
    <property type="molecule type" value="Genomic_DNA"/>
</dbReference>
<accession>A0ACB9I6Q0</accession>
<protein>
    <submittedName>
        <fullName evidence="1">Uncharacterized protein</fullName>
    </submittedName>
</protein>
<sequence length="117" mass="12799">MKIALDAAKGLAFLHSFEGHPIIFRDFKSSNLLLDANFNAKISDFGLAKEGPVGAQSHVSTLVKGTTGYAAPEYCQSGHLATYCDTYAFGVVLLELLIGRRAVNMRLPYDEVYWLIG</sequence>
<dbReference type="Proteomes" id="UP001056120">
    <property type="component" value="Linkage Group LG10"/>
</dbReference>